<gene>
    <name evidence="2" type="ORF">EZH22_02290</name>
</gene>
<keyword evidence="3" id="KW-1185">Reference proteome</keyword>
<evidence type="ECO:0000259" key="1">
    <source>
        <dbReference type="PROSITE" id="PS51819"/>
    </source>
</evidence>
<dbReference type="Gene3D" id="3.10.180.10">
    <property type="entry name" value="2,3-Dihydroxybiphenyl 1,2-Dioxygenase, domain 1"/>
    <property type="match status" value="2"/>
</dbReference>
<dbReference type="SUPFAM" id="SSF54593">
    <property type="entry name" value="Glyoxalase/Bleomycin resistance protein/Dihydroxybiphenyl dioxygenase"/>
    <property type="match status" value="1"/>
</dbReference>
<dbReference type="EMBL" id="CP063362">
    <property type="protein sequence ID" value="QRG07282.1"/>
    <property type="molecule type" value="Genomic_DNA"/>
</dbReference>
<evidence type="ECO:0000313" key="2">
    <source>
        <dbReference type="EMBL" id="QRG07282.1"/>
    </source>
</evidence>
<proteinExistence type="predicted"/>
<evidence type="ECO:0000313" key="3">
    <source>
        <dbReference type="Proteomes" id="UP000596427"/>
    </source>
</evidence>
<dbReference type="KEGG" id="xdi:EZH22_02290"/>
<dbReference type="InterPro" id="IPR029068">
    <property type="entry name" value="Glyas_Bleomycin-R_OHBP_Dase"/>
</dbReference>
<reference evidence="2 3" key="1">
    <citation type="submission" date="2020-10" db="EMBL/GenBank/DDBJ databases">
        <title>Degradation of 1,4-Dioxane by Xanthobacter sp. YN2, via a Novel Group-2 Soluble Di-Iron Monooxygenase.</title>
        <authorList>
            <person name="Ma F."/>
            <person name="Wang Y."/>
            <person name="Yang J."/>
            <person name="Guo H."/>
            <person name="Su D."/>
            <person name="Yu L."/>
        </authorList>
    </citation>
    <scope>NUCLEOTIDE SEQUENCE [LARGE SCALE GENOMIC DNA]</scope>
    <source>
        <strain evidence="2 3">YN2</strain>
    </source>
</reference>
<dbReference type="Proteomes" id="UP000596427">
    <property type="component" value="Chromosome"/>
</dbReference>
<feature type="domain" description="VOC" evidence="1">
    <location>
        <begin position="6"/>
        <end position="118"/>
    </location>
</feature>
<dbReference type="RefSeq" id="WP_203194193.1">
    <property type="nucleotide sequence ID" value="NZ_CP063362.1"/>
</dbReference>
<sequence>MPLVMKLGYLEIGVKAVPESLGYYNGVMGAELTETSSDGTAHLSVGNDHHCLVIKPSQQPGLGAVGLQLRPPVTLDEVAKRLSDMGIAVDTRSDSRPGMPRLLAATFPGAPVFELYEHMAEVGPRTDNVGFSPSRLGHVALLSTEAKRLVEFLHEGLGCWTTDWFDDRATFLTCNRDHHVFNVLDAPFNGLHHVAFQLVDARHHFDAADRLTMEKIPLLWGPSRHTAGHNIASYHRAPEGSLIELYSDMDVYVPELGIFEPRAFHEDQPQKPKVWSLSNLSAWHTEFAFDLARG</sequence>
<name>A0A974SJ98_9HYPH</name>
<dbReference type="PROSITE" id="PS51819">
    <property type="entry name" value="VOC"/>
    <property type="match status" value="2"/>
</dbReference>
<accession>A0A974SJ98</accession>
<protein>
    <submittedName>
        <fullName evidence="2">VOC family protein</fullName>
    </submittedName>
</protein>
<dbReference type="AlphaFoldDB" id="A0A974SJ98"/>
<feature type="domain" description="VOC" evidence="1">
    <location>
        <begin position="135"/>
        <end position="248"/>
    </location>
</feature>
<dbReference type="InterPro" id="IPR037523">
    <property type="entry name" value="VOC_core"/>
</dbReference>
<organism evidence="2 3">
    <name type="scientific">Xanthobacter dioxanivorans</name>
    <dbReference type="NCBI Taxonomy" id="2528964"/>
    <lineage>
        <taxon>Bacteria</taxon>
        <taxon>Pseudomonadati</taxon>
        <taxon>Pseudomonadota</taxon>
        <taxon>Alphaproteobacteria</taxon>
        <taxon>Hyphomicrobiales</taxon>
        <taxon>Xanthobacteraceae</taxon>
        <taxon>Xanthobacter</taxon>
    </lineage>
</organism>